<keyword evidence="6 10" id="KW-0653">Protein transport</keyword>
<evidence type="ECO:0000256" key="4">
    <source>
        <dbReference type="ARBA" id="ARBA00022448"/>
    </source>
</evidence>
<comment type="subcellular location">
    <subcellularLocation>
        <location evidence="1">Golgi apparatus membrane</location>
        <topology evidence="1">Single-pass type IV membrane protein</topology>
    </subcellularLocation>
</comment>
<evidence type="ECO:0000256" key="1">
    <source>
        <dbReference type="ARBA" id="ARBA00004409"/>
    </source>
</evidence>
<accession>A0ABD2HN80</accession>
<evidence type="ECO:0000313" key="13">
    <source>
        <dbReference type="Proteomes" id="UP001620626"/>
    </source>
</evidence>
<dbReference type="InterPro" id="IPR023601">
    <property type="entry name" value="Golgi_SNAP_su1"/>
</dbReference>
<keyword evidence="4 10" id="KW-0813">Transport</keyword>
<proteinExistence type="inferred from homology"/>
<evidence type="ECO:0000256" key="5">
    <source>
        <dbReference type="ARBA" id="ARBA00022692"/>
    </source>
</evidence>
<feature type="transmembrane region" description="Helical" evidence="11">
    <location>
        <begin position="214"/>
        <end position="232"/>
    </location>
</feature>
<dbReference type="PANTHER" id="PTHR21094:SF2">
    <property type="entry name" value="GOLGI SNAP RECEPTOR COMPLEX MEMBER 1"/>
    <property type="match status" value="1"/>
</dbReference>
<dbReference type="PANTHER" id="PTHR21094">
    <property type="entry name" value="GOS-28 SNARE- RELATED"/>
    <property type="match status" value="1"/>
</dbReference>
<evidence type="ECO:0000256" key="11">
    <source>
        <dbReference type="SAM" id="Phobius"/>
    </source>
</evidence>
<gene>
    <name evidence="12" type="ORF">niasHT_030635</name>
</gene>
<sequence>MVVTSALDDLQRKARLLENEIDAQLISLNKFNPSDALSSYSYNSNQTKGQGKRAVFDSLTTDIENKLSKLSEINDAMRDCFENDMAEFSKTSVQHIVRRHRDILRDYSTEFTRTTSNIGNQLHREELMAIESESSVNNRCKPTDYLLKEHESISSCDRLLNEQISIAMSVKENLYTQSTGLGSVGKRLNQLTKKYPAINHLMNKIRMKKRKDTLILAAVISTCLVLIFFFIMH</sequence>
<dbReference type="Proteomes" id="UP001620626">
    <property type="component" value="Unassembled WGS sequence"/>
</dbReference>
<reference evidence="12 13" key="1">
    <citation type="submission" date="2024-10" db="EMBL/GenBank/DDBJ databases">
        <authorList>
            <person name="Kim D."/>
        </authorList>
    </citation>
    <scope>NUCLEOTIDE SEQUENCE [LARGE SCALE GENOMIC DNA]</scope>
    <source>
        <strain evidence="12">BH-2024</strain>
    </source>
</reference>
<dbReference type="InterPro" id="IPR027027">
    <property type="entry name" value="GOSR2/Membrin/Bos1"/>
</dbReference>
<evidence type="ECO:0000256" key="3">
    <source>
        <dbReference type="ARBA" id="ARBA00015612"/>
    </source>
</evidence>
<dbReference type="AlphaFoldDB" id="A0ABD2HN80"/>
<comment type="similarity">
    <text evidence="2">Belongs to the GOSR1 family.</text>
</comment>
<comment type="similarity">
    <text evidence="10">Belongs to the GOSR2 family.</text>
</comment>
<dbReference type="PIRSF" id="PIRSF028865">
    <property type="entry name" value="Membrin-2"/>
    <property type="match status" value="1"/>
</dbReference>
<evidence type="ECO:0000313" key="12">
    <source>
        <dbReference type="EMBL" id="KAL3068344.1"/>
    </source>
</evidence>
<evidence type="ECO:0000256" key="8">
    <source>
        <dbReference type="ARBA" id="ARBA00023034"/>
    </source>
</evidence>
<dbReference type="GO" id="GO:0015031">
    <property type="term" value="P:protein transport"/>
    <property type="evidence" value="ECO:0007669"/>
    <property type="project" value="UniProtKB-KW"/>
</dbReference>
<protein>
    <recommendedName>
        <fullName evidence="3">Golgi SNAP receptor complex member 1</fullName>
    </recommendedName>
</protein>
<comment type="function">
    <text evidence="10">Involved in transport of proteins from the cis/medial-Golgi to the trans-Golgi network.</text>
</comment>
<keyword evidence="5 11" id="KW-0812">Transmembrane</keyword>
<organism evidence="12 13">
    <name type="scientific">Heterodera trifolii</name>
    <dbReference type="NCBI Taxonomy" id="157864"/>
    <lineage>
        <taxon>Eukaryota</taxon>
        <taxon>Metazoa</taxon>
        <taxon>Ecdysozoa</taxon>
        <taxon>Nematoda</taxon>
        <taxon>Chromadorea</taxon>
        <taxon>Rhabditida</taxon>
        <taxon>Tylenchina</taxon>
        <taxon>Tylenchomorpha</taxon>
        <taxon>Tylenchoidea</taxon>
        <taxon>Heteroderidae</taxon>
        <taxon>Heteroderinae</taxon>
        <taxon>Heterodera</taxon>
    </lineage>
</organism>
<evidence type="ECO:0000256" key="10">
    <source>
        <dbReference type="PIRNR" id="PIRNR028865"/>
    </source>
</evidence>
<evidence type="ECO:0000256" key="2">
    <source>
        <dbReference type="ARBA" id="ARBA00008473"/>
    </source>
</evidence>
<keyword evidence="8" id="KW-0333">Golgi apparatus</keyword>
<evidence type="ECO:0000256" key="7">
    <source>
        <dbReference type="ARBA" id="ARBA00022989"/>
    </source>
</evidence>
<dbReference type="EMBL" id="JBICBT010001408">
    <property type="protein sequence ID" value="KAL3068344.1"/>
    <property type="molecule type" value="Genomic_DNA"/>
</dbReference>
<name>A0ABD2HN80_9BILA</name>
<keyword evidence="13" id="KW-1185">Reference proteome</keyword>
<keyword evidence="7 11" id="KW-1133">Transmembrane helix</keyword>
<dbReference type="Pfam" id="PF12352">
    <property type="entry name" value="V-SNARE_C"/>
    <property type="match status" value="1"/>
</dbReference>
<evidence type="ECO:0000256" key="6">
    <source>
        <dbReference type="ARBA" id="ARBA00022927"/>
    </source>
</evidence>
<comment type="caution">
    <text evidence="12">The sequence shown here is derived from an EMBL/GenBank/DDBJ whole genome shotgun (WGS) entry which is preliminary data.</text>
</comment>
<keyword evidence="9 10" id="KW-0472">Membrane</keyword>
<evidence type="ECO:0000256" key="9">
    <source>
        <dbReference type="ARBA" id="ARBA00023136"/>
    </source>
</evidence>
<dbReference type="GO" id="GO:0000139">
    <property type="term" value="C:Golgi membrane"/>
    <property type="evidence" value="ECO:0007669"/>
    <property type="project" value="UniProtKB-SubCell"/>
</dbReference>